<keyword evidence="1" id="KW-1133">Transmembrane helix</keyword>
<name>A0A3E2B795_9FIRM</name>
<organism evidence="2 3">
    <name type="scientific">Evtepia gabavorous</name>
    <dbReference type="NCBI Taxonomy" id="2211183"/>
    <lineage>
        <taxon>Bacteria</taxon>
        <taxon>Bacillati</taxon>
        <taxon>Bacillota</taxon>
        <taxon>Clostridia</taxon>
        <taxon>Eubacteriales</taxon>
        <taxon>Evtepia</taxon>
    </lineage>
</organism>
<dbReference type="Pfam" id="PF19700">
    <property type="entry name" value="DUF6198"/>
    <property type="match status" value="1"/>
</dbReference>
<dbReference type="OrthoDB" id="87655at2"/>
<dbReference type="AlphaFoldDB" id="A0A3E2B795"/>
<feature type="transmembrane region" description="Helical" evidence="1">
    <location>
        <begin position="134"/>
        <end position="152"/>
    </location>
</feature>
<reference evidence="2 3" key="1">
    <citation type="submission" date="2018-07" db="EMBL/GenBank/DDBJ databases">
        <title>GABA Modulating Bacteria of the Human Gut Microbiota.</title>
        <authorList>
            <person name="Strandwitz P."/>
            <person name="Kim K.H."/>
            <person name="Terekhova D."/>
            <person name="Liu J.K."/>
            <person name="Sharma A."/>
            <person name="Levering J."/>
            <person name="Mcdonald D."/>
            <person name="Dietrich D."/>
            <person name="Ramadhar T.R."/>
            <person name="Lekbua A."/>
            <person name="Mroue N."/>
            <person name="Liston C."/>
            <person name="Stewart E.J."/>
            <person name="Dubin M.J."/>
            <person name="Zengler K."/>
            <person name="Knight R."/>
            <person name="Gilbert J.A."/>
            <person name="Clardy J."/>
            <person name="Lewis K."/>
        </authorList>
    </citation>
    <scope>NUCLEOTIDE SEQUENCE [LARGE SCALE GENOMIC DNA]</scope>
    <source>
        <strain evidence="2 3">KLE1738</strain>
    </source>
</reference>
<comment type="caution">
    <text evidence="2">The sequence shown here is derived from an EMBL/GenBank/DDBJ whole genome shotgun (WGS) entry which is preliminary data.</text>
</comment>
<keyword evidence="1" id="KW-0472">Membrane</keyword>
<dbReference type="PANTHER" id="PTHR40078:SF1">
    <property type="entry name" value="INTEGRAL MEMBRANE PROTEIN"/>
    <property type="match status" value="1"/>
</dbReference>
<protein>
    <recommendedName>
        <fullName evidence="4">YitT family protein</fullName>
    </recommendedName>
</protein>
<sequence>MSQHLFRGSCYLVGLLILALGITMNTKAGLGVSPIISVSYSVATIWGHNFGNTTLLLYSVFVLAEMILHSLLAYRRKKAGVPSVRKLSTVLLMDAMQFPLSLIFTRFLNVFGAQIPDLASDCAGTFWGTLPGQVLFLLIAIVLTGVGAALSLDMRLIPNPGDGIVQTLSDFSGGSVGLTKNCFDIGNVLLTSAIGLLMAGQLVGIGLGTILSMIGVGRVIAVFNHFYFHKTAVLAGLQLS</sequence>
<feature type="transmembrane region" description="Helical" evidence="1">
    <location>
        <begin position="55"/>
        <end position="74"/>
    </location>
</feature>
<dbReference type="InterPro" id="IPR038750">
    <property type="entry name" value="YczE/YyaS-like"/>
</dbReference>
<evidence type="ECO:0008006" key="4">
    <source>
        <dbReference type="Google" id="ProtNLM"/>
    </source>
</evidence>
<proteinExistence type="predicted"/>
<gene>
    <name evidence="2" type="ORF">DV520_01235</name>
</gene>
<keyword evidence="1" id="KW-0812">Transmembrane</keyword>
<evidence type="ECO:0000313" key="3">
    <source>
        <dbReference type="Proteomes" id="UP000260649"/>
    </source>
</evidence>
<keyword evidence="3" id="KW-1185">Reference proteome</keyword>
<dbReference type="PANTHER" id="PTHR40078">
    <property type="entry name" value="INTEGRAL MEMBRANE PROTEIN-RELATED"/>
    <property type="match status" value="1"/>
</dbReference>
<feature type="transmembrane region" description="Helical" evidence="1">
    <location>
        <begin position="202"/>
        <end position="227"/>
    </location>
</feature>
<evidence type="ECO:0000313" key="2">
    <source>
        <dbReference type="EMBL" id="RFT07865.1"/>
    </source>
</evidence>
<dbReference type="EMBL" id="QQRQ01000001">
    <property type="protein sequence ID" value="RFT07865.1"/>
    <property type="molecule type" value="Genomic_DNA"/>
</dbReference>
<dbReference type="Proteomes" id="UP000260649">
    <property type="component" value="Unassembled WGS sequence"/>
</dbReference>
<accession>A0A3E2B795</accession>
<evidence type="ECO:0000256" key="1">
    <source>
        <dbReference type="SAM" id="Phobius"/>
    </source>
</evidence>